<feature type="compositionally biased region" description="Low complexity" evidence="1">
    <location>
        <begin position="55"/>
        <end position="66"/>
    </location>
</feature>
<reference evidence="2 3" key="1">
    <citation type="submission" date="2017-12" db="EMBL/GenBank/DDBJ databases">
        <title>The genome sequence of Caulobacter sp. 410.</title>
        <authorList>
            <person name="Gao J."/>
            <person name="Mao X."/>
            <person name="Sun J."/>
        </authorList>
    </citation>
    <scope>NUCLEOTIDE SEQUENCE [LARGE SCALE GENOMIC DNA]</scope>
    <source>
        <strain evidence="2 3">410</strain>
    </source>
</reference>
<comment type="caution">
    <text evidence="2">The sequence shown here is derived from an EMBL/GenBank/DDBJ whole genome shotgun (WGS) entry which is preliminary data.</text>
</comment>
<keyword evidence="3" id="KW-1185">Reference proteome</keyword>
<name>A0A2N5CYK9_9CAUL</name>
<feature type="compositionally biased region" description="Basic residues" evidence="1">
    <location>
        <begin position="74"/>
        <end position="89"/>
    </location>
</feature>
<dbReference type="OrthoDB" id="10000146at2"/>
<feature type="region of interest" description="Disordered" evidence="1">
    <location>
        <begin position="55"/>
        <end position="89"/>
    </location>
</feature>
<dbReference type="EMBL" id="PJRS01000049">
    <property type="protein sequence ID" value="PLR18898.1"/>
    <property type="molecule type" value="Genomic_DNA"/>
</dbReference>
<accession>A0A2N5CYK9</accession>
<dbReference type="Proteomes" id="UP000234479">
    <property type="component" value="Unassembled WGS sequence"/>
</dbReference>
<gene>
    <name evidence="2" type="ORF">SGCZBJ_25020</name>
</gene>
<evidence type="ECO:0000313" key="2">
    <source>
        <dbReference type="EMBL" id="PLR18898.1"/>
    </source>
</evidence>
<proteinExistence type="predicted"/>
<sequence>MVDPWNGGAEILVLRQAQEEDFYCAAGNSPHPELVEGRGRALCRSQPRRLLRATAIAQAPAPTPCSRRSDRGPRWSRRSGRSRPPGPRR</sequence>
<evidence type="ECO:0000256" key="1">
    <source>
        <dbReference type="SAM" id="MobiDB-lite"/>
    </source>
</evidence>
<organism evidence="2 3">
    <name type="scientific">Caulobacter zeae</name>
    <dbReference type="NCBI Taxonomy" id="2055137"/>
    <lineage>
        <taxon>Bacteria</taxon>
        <taxon>Pseudomonadati</taxon>
        <taxon>Pseudomonadota</taxon>
        <taxon>Alphaproteobacteria</taxon>
        <taxon>Caulobacterales</taxon>
        <taxon>Caulobacteraceae</taxon>
        <taxon>Caulobacter</taxon>
    </lineage>
</organism>
<dbReference type="AlphaFoldDB" id="A0A2N5CYK9"/>
<evidence type="ECO:0000313" key="3">
    <source>
        <dbReference type="Proteomes" id="UP000234479"/>
    </source>
</evidence>
<protein>
    <submittedName>
        <fullName evidence="2">Uncharacterized protein</fullName>
    </submittedName>
</protein>